<evidence type="ECO:0000259" key="5">
    <source>
        <dbReference type="PROSITE" id="PS50110"/>
    </source>
</evidence>
<dbReference type="SUPFAM" id="SSF52172">
    <property type="entry name" value="CheY-like"/>
    <property type="match status" value="1"/>
</dbReference>
<dbReference type="Gene3D" id="3.40.50.2300">
    <property type="match status" value="1"/>
</dbReference>
<evidence type="ECO:0000313" key="6">
    <source>
        <dbReference type="EMBL" id="MFC5521985.1"/>
    </source>
</evidence>
<dbReference type="Proteomes" id="UP001596084">
    <property type="component" value="Unassembled WGS sequence"/>
</dbReference>
<proteinExistence type="predicted"/>
<dbReference type="EMBL" id="JBHSMX010000021">
    <property type="protein sequence ID" value="MFC5521985.1"/>
    <property type="molecule type" value="Genomic_DNA"/>
</dbReference>
<evidence type="ECO:0000313" key="7">
    <source>
        <dbReference type="Proteomes" id="UP001596084"/>
    </source>
</evidence>
<dbReference type="Pfam" id="PF00072">
    <property type="entry name" value="Response_reg"/>
    <property type="match status" value="1"/>
</dbReference>
<feature type="modified residue" description="4-aspartylphosphate" evidence="3">
    <location>
        <position position="55"/>
    </location>
</feature>
<keyword evidence="1 3" id="KW-0597">Phosphoprotein</keyword>
<dbReference type="PANTHER" id="PTHR43214:SF43">
    <property type="entry name" value="TWO-COMPONENT RESPONSE REGULATOR"/>
    <property type="match status" value="1"/>
</dbReference>
<name>A0ABW0QB40_9BURK</name>
<dbReference type="SMART" id="SM00421">
    <property type="entry name" value="HTH_LUXR"/>
    <property type="match status" value="1"/>
</dbReference>
<evidence type="ECO:0000259" key="4">
    <source>
        <dbReference type="PROSITE" id="PS50043"/>
    </source>
</evidence>
<dbReference type="PROSITE" id="PS50043">
    <property type="entry name" value="HTH_LUXR_2"/>
    <property type="match status" value="1"/>
</dbReference>
<accession>A0ABW0QB40</accession>
<keyword evidence="2" id="KW-0238">DNA-binding</keyword>
<dbReference type="SUPFAM" id="SSF46894">
    <property type="entry name" value="C-terminal effector domain of the bipartite response regulators"/>
    <property type="match status" value="1"/>
</dbReference>
<dbReference type="InterPro" id="IPR058245">
    <property type="entry name" value="NreC/VraR/RcsB-like_REC"/>
</dbReference>
<dbReference type="InterPro" id="IPR001789">
    <property type="entry name" value="Sig_transdc_resp-reg_receiver"/>
</dbReference>
<evidence type="ECO:0000256" key="3">
    <source>
        <dbReference type="PROSITE-ProRule" id="PRU00169"/>
    </source>
</evidence>
<dbReference type="InterPro" id="IPR000792">
    <property type="entry name" value="Tscrpt_reg_LuxR_C"/>
</dbReference>
<reference evidence="7" key="1">
    <citation type="journal article" date="2019" name="Int. J. Syst. Evol. Microbiol.">
        <title>The Global Catalogue of Microorganisms (GCM) 10K type strain sequencing project: providing services to taxonomists for standard genome sequencing and annotation.</title>
        <authorList>
            <consortium name="The Broad Institute Genomics Platform"/>
            <consortium name="The Broad Institute Genome Sequencing Center for Infectious Disease"/>
            <person name="Wu L."/>
            <person name="Ma J."/>
        </authorList>
    </citation>
    <scope>NUCLEOTIDE SEQUENCE [LARGE SCALE GENOMIC DNA]</scope>
    <source>
        <strain evidence="7">CGMCC 4.7277</strain>
    </source>
</reference>
<organism evidence="6 7">
    <name type="scientific">Polaromonas jejuensis</name>
    <dbReference type="NCBI Taxonomy" id="457502"/>
    <lineage>
        <taxon>Bacteria</taxon>
        <taxon>Pseudomonadati</taxon>
        <taxon>Pseudomonadota</taxon>
        <taxon>Betaproteobacteria</taxon>
        <taxon>Burkholderiales</taxon>
        <taxon>Comamonadaceae</taxon>
        <taxon>Polaromonas</taxon>
    </lineage>
</organism>
<keyword evidence="7" id="KW-1185">Reference proteome</keyword>
<dbReference type="RefSeq" id="WP_084389677.1">
    <property type="nucleotide sequence ID" value="NZ_JBHSMX010000021.1"/>
</dbReference>
<evidence type="ECO:0000256" key="2">
    <source>
        <dbReference type="ARBA" id="ARBA00023125"/>
    </source>
</evidence>
<dbReference type="Pfam" id="PF00196">
    <property type="entry name" value="GerE"/>
    <property type="match status" value="1"/>
</dbReference>
<evidence type="ECO:0000256" key="1">
    <source>
        <dbReference type="ARBA" id="ARBA00022553"/>
    </source>
</evidence>
<feature type="domain" description="Response regulatory" evidence="5">
    <location>
        <begin position="4"/>
        <end position="120"/>
    </location>
</feature>
<dbReference type="InterPro" id="IPR016032">
    <property type="entry name" value="Sig_transdc_resp-reg_C-effctor"/>
</dbReference>
<dbReference type="CDD" id="cd06170">
    <property type="entry name" value="LuxR_C_like"/>
    <property type="match status" value="1"/>
</dbReference>
<dbReference type="InterPro" id="IPR039420">
    <property type="entry name" value="WalR-like"/>
</dbReference>
<dbReference type="PRINTS" id="PR00038">
    <property type="entry name" value="HTHLUXR"/>
</dbReference>
<dbReference type="PANTHER" id="PTHR43214">
    <property type="entry name" value="TWO-COMPONENT RESPONSE REGULATOR"/>
    <property type="match status" value="1"/>
</dbReference>
<dbReference type="SMART" id="SM00448">
    <property type="entry name" value="REC"/>
    <property type="match status" value="1"/>
</dbReference>
<comment type="caution">
    <text evidence="6">The sequence shown here is derived from an EMBL/GenBank/DDBJ whole genome shotgun (WGS) entry which is preliminary data.</text>
</comment>
<dbReference type="PROSITE" id="PS50110">
    <property type="entry name" value="RESPONSE_REGULATORY"/>
    <property type="match status" value="1"/>
</dbReference>
<dbReference type="CDD" id="cd17535">
    <property type="entry name" value="REC_NarL-like"/>
    <property type="match status" value="1"/>
</dbReference>
<dbReference type="InterPro" id="IPR011006">
    <property type="entry name" value="CheY-like_superfamily"/>
</dbReference>
<sequence>MKHRIMIVEDHNLLREGLRSMISAVADFEVVAEARDGKEAVRTAIAVAPDVIMMDLSMPSMNGIEATMQIKRRNPGIRIIALTVYKSQEYVREALKAGVDGYVLKDATYDELIVAIRSVVNGKKFLSPDVSGQVVNSYLNGDTTDKPQTPWDKLTSRERSIVKLVAEGRTNRSAAEFLNVSPKTIEKHRASLMHKLGLKNATDLVLLALEQGWVEREHMRGGIDSKFPDSSFSESGFDDTVPFDFGDNSPNA</sequence>
<feature type="domain" description="HTH luxR-type" evidence="4">
    <location>
        <begin position="147"/>
        <end position="212"/>
    </location>
</feature>
<gene>
    <name evidence="6" type="ORF">ACFPP7_13845</name>
</gene>
<protein>
    <submittedName>
        <fullName evidence="6">Response regulator</fullName>
    </submittedName>
</protein>